<dbReference type="Pfam" id="PF00933">
    <property type="entry name" value="Glyco_hydro_3"/>
    <property type="match status" value="1"/>
</dbReference>
<keyword evidence="3" id="KW-0472">Membrane</keyword>
<accession>A0ABR9R3P0</accession>
<dbReference type="InterPro" id="IPR013783">
    <property type="entry name" value="Ig-like_fold"/>
</dbReference>
<evidence type="ECO:0000313" key="6">
    <source>
        <dbReference type="Proteomes" id="UP000768567"/>
    </source>
</evidence>
<dbReference type="RefSeq" id="WP_193501360.1">
    <property type="nucleotide sequence ID" value="NZ_JADCKC010000002.1"/>
</dbReference>
<dbReference type="PANTHER" id="PTHR42715:SF10">
    <property type="entry name" value="BETA-GLUCOSIDASE"/>
    <property type="match status" value="1"/>
</dbReference>
<feature type="transmembrane region" description="Helical" evidence="3">
    <location>
        <begin position="12"/>
        <end position="35"/>
    </location>
</feature>
<evidence type="ECO:0000256" key="2">
    <source>
        <dbReference type="ARBA" id="ARBA00022801"/>
    </source>
</evidence>
<feature type="transmembrane region" description="Helical" evidence="3">
    <location>
        <begin position="974"/>
        <end position="998"/>
    </location>
</feature>
<dbReference type="Gene3D" id="2.60.40.10">
    <property type="entry name" value="Immunoglobulins"/>
    <property type="match status" value="1"/>
</dbReference>
<dbReference type="Pfam" id="PF01915">
    <property type="entry name" value="Glyco_hydro_3_C"/>
    <property type="match status" value="1"/>
</dbReference>
<protein>
    <submittedName>
        <fullName evidence="5">Glycoside hydrolase family 3 C-terminal domain-containing protein</fullName>
    </submittedName>
</protein>
<evidence type="ECO:0000256" key="3">
    <source>
        <dbReference type="SAM" id="Phobius"/>
    </source>
</evidence>
<gene>
    <name evidence="5" type="ORF">INF35_08225</name>
</gene>
<sequence>MKQKNAKAKGSLLWKILSVVFVVLFAVTMIGGPIANNYASIINMVLGTESTKTIGDPGQTYFEADFTSSEDQAANAAQVCESVVVNGATLLLNNNSALPLAEGAKVTLFGTTSADFVYGGTGSGGMDTSNATKLKDALEADGFSVNPTMWDFYTTGAGSSYGLVTASGSLNNYIFNNAEFLVNEVPQSAYTDTEWNSVSRYGDAAIVVFGRICGEGSDLPWYNSGDGDGNILSLTTEERDLLAKLAELKAAGQIQKIVVLLNATNPIELDFLNPAICGTDYSIDACLWVGEVGQTGINAIGDLLKGTVNPSGKLVDTYCYDNLTSPAIQNAHATSYTNAAEAGLAFAGSNNEYYVAYQEGIYVGYRYYETRYEDYVLGNANVGDYDYASTVAYPFGYGLSYTTFSYGPLTMQDNGDSFTFNVDVTNTGAVDGAETVQIYMQSPYTDYDRANGVEKASVELVGYTKVSVPAGQTAAATVTVDKSEMRAYDANGAKTYIVDAGNYYFAAGNGSHEALNNILAAKAALGDTANGTVDTARMTAEGNAALAVQYNQASLDTTTYATAETGAAITNQLDHGDLNKVDDDTSNDIVYVSRSDWAGTMPQAQITATSYSAAVQIPANDQLVAALKATVENIPEDAALSSEMPAMGAEGTLNLAQFVGVPMDGSVDVDGTQYTWSNLLDQVTFAEMSKLIGQAYHCTAPVASVNKPVTKDENGPQGITATLTGGSSSTSYTSADLLAATFDPSIAEAVGRSMGNDCLLANGKAYSGIYGPGVNIHRTPYSGRNFEYYSEDPFISGKTCAAEVSGIQSKGVYVYMKHFALNDQETARDGICVWTNEQAAREIYLQAFEYPVEDANAYCVMTSFNRIGCVWAGGDYNLLTNILRGEWGMEGFAVTDFSNSNNYMDVVQGVLAGGDAWDCNDATKWTDKLRQYQDDATVVSAMRQATARILYTVANSNAMNGVSPNMQVIEVTTWWQIAFIVCDVVFGLLAVLSIVMAVRSGKKAKAKADPENA</sequence>
<dbReference type="InterPro" id="IPR017853">
    <property type="entry name" value="GH"/>
</dbReference>
<name>A0ABR9R3P0_9FIRM</name>
<dbReference type="Gene3D" id="3.20.20.300">
    <property type="entry name" value="Glycoside hydrolase, family 3, N-terminal domain"/>
    <property type="match status" value="1"/>
</dbReference>
<evidence type="ECO:0000256" key="1">
    <source>
        <dbReference type="ARBA" id="ARBA00005336"/>
    </source>
</evidence>
<organism evidence="5 6">
    <name type="scientific">Gemmiger gallinarum</name>
    <dbReference type="NCBI Taxonomy" id="2779354"/>
    <lineage>
        <taxon>Bacteria</taxon>
        <taxon>Bacillati</taxon>
        <taxon>Bacillota</taxon>
        <taxon>Clostridia</taxon>
        <taxon>Eubacteriales</taxon>
        <taxon>Gemmiger</taxon>
    </lineage>
</organism>
<dbReference type="InterPro" id="IPR036881">
    <property type="entry name" value="Glyco_hydro_3_C_sf"/>
</dbReference>
<comment type="caution">
    <text evidence="5">The sequence shown here is derived from an EMBL/GenBank/DDBJ whole genome shotgun (WGS) entry which is preliminary data.</text>
</comment>
<evidence type="ECO:0000313" key="5">
    <source>
        <dbReference type="EMBL" id="MBE5037769.1"/>
    </source>
</evidence>
<dbReference type="EMBL" id="JADCKC010000002">
    <property type="protein sequence ID" value="MBE5037769.1"/>
    <property type="molecule type" value="Genomic_DNA"/>
</dbReference>
<evidence type="ECO:0000259" key="4">
    <source>
        <dbReference type="SMART" id="SM01217"/>
    </source>
</evidence>
<reference evidence="5 6" key="1">
    <citation type="submission" date="2020-10" db="EMBL/GenBank/DDBJ databases">
        <title>ChiBAC.</title>
        <authorList>
            <person name="Zenner C."/>
            <person name="Hitch T.C.A."/>
            <person name="Clavel T."/>
        </authorList>
    </citation>
    <scope>NUCLEOTIDE SEQUENCE [LARGE SCALE GENOMIC DNA]</scope>
    <source>
        <strain evidence="5 6">DSM 109015</strain>
    </source>
</reference>
<dbReference type="Gene3D" id="3.40.50.1700">
    <property type="entry name" value="Glycoside hydrolase family 3 C-terminal domain"/>
    <property type="match status" value="1"/>
</dbReference>
<dbReference type="InterPro" id="IPR002772">
    <property type="entry name" value="Glyco_hydro_3_C"/>
</dbReference>
<dbReference type="PRINTS" id="PR00133">
    <property type="entry name" value="GLHYDRLASE3"/>
</dbReference>
<keyword evidence="3" id="KW-1133">Transmembrane helix</keyword>
<dbReference type="InterPro" id="IPR050288">
    <property type="entry name" value="Cellulose_deg_GH3"/>
</dbReference>
<dbReference type="SUPFAM" id="SSF52279">
    <property type="entry name" value="Beta-D-glucan exohydrolase, C-terminal domain"/>
    <property type="match status" value="1"/>
</dbReference>
<comment type="similarity">
    <text evidence="1">Belongs to the glycosyl hydrolase 3 family.</text>
</comment>
<dbReference type="SUPFAM" id="SSF51445">
    <property type="entry name" value="(Trans)glycosidases"/>
    <property type="match status" value="1"/>
</dbReference>
<dbReference type="InterPro" id="IPR001764">
    <property type="entry name" value="Glyco_hydro_3_N"/>
</dbReference>
<keyword evidence="2 5" id="KW-0378">Hydrolase</keyword>
<dbReference type="InterPro" id="IPR036962">
    <property type="entry name" value="Glyco_hydro_3_N_sf"/>
</dbReference>
<dbReference type="Proteomes" id="UP000768567">
    <property type="component" value="Unassembled WGS sequence"/>
</dbReference>
<dbReference type="PANTHER" id="PTHR42715">
    <property type="entry name" value="BETA-GLUCOSIDASE"/>
    <property type="match status" value="1"/>
</dbReference>
<dbReference type="SMART" id="SM01217">
    <property type="entry name" value="Fn3_like"/>
    <property type="match status" value="1"/>
</dbReference>
<dbReference type="InterPro" id="IPR026891">
    <property type="entry name" value="Fn3-like"/>
</dbReference>
<keyword evidence="3" id="KW-0812">Transmembrane</keyword>
<dbReference type="Pfam" id="PF14310">
    <property type="entry name" value="Fn3-like"/>
    <property type="match status" value="1"/>
</dbReference>
<feature type="domain" description="Fibronectin type III-like" evidence="4">
    <location>
        <begin position="434"/>
        <end position="511"/>
    </location>
</feature>
<dbReference type="GO" id="GO:0016787">
    <property type="term" value="F:hydrolase activity"/>
    <property type="evidence" value="ECO:0007669"/>
    <property type="project" value="UniProtKB-KW"/>
</dbReference>
<proteinExistence type="inferred from homology"/>
<keyword evidence="6" id="KW-1185">Reference proteome</keyword>